<keyword evidence="6 13" id="KW-0812">Transmembrane</keyword>
<keyword evidence="10 13" id="KW-0472">Membrane</keyword>
<name>A0A1L9RQ51_ASPWE</name>
<dbReference type="GO" id="GO:0005787">
    <property type="term" value="C:signal peptidase complex"/>
    <property type="evidence" value="ECO:0007669"/>
    <property type="project" value="TreeGrafter"/>
</dbReference>
<dbReference type="GO" id="GO:0009003">
    <property type="term" value="F:signal peptidase activity"/>
    <property type="evidence" value="ECO:0007669"/>
    <property type="project" value="UniProtKB-EC"/>
</dbReference>
<keyword evidence="15" id="KW-1185">Reference proteome</keyword>
<evidence type="ECO:0000256" key="7">
    <source>
        <dbReference type="ARBA" id="ARBA00022824"/>
    </source>
</evidence>
<gene>
    <name evidence="14" type="ORF">ASPWEDRAFT_108990</name>
</gene>
<dbReference type="STRING" id="1073089.A0A1L9RQ51"/>
<dbReference type="PANTHER" id="PTHR10806:SF6">
    <property type="entry name" value="SIGNAL PEPTIDASE COMPLEX CATALYTIC SUBUNIT SEC11"/>
    <property type="match status" value="1"/>
</dbReference>
<evidence type="ECO:0000256" key="2">
    <source>
        <dbReference type="ARBA" id="ARBA00004648"/>
    </source>
</evidence>
<accession>A0A1L9RQ51</accession>
<dbReference type="GO" id="GO:0004252">
    <property type="term" value="F:serine-type endopeptidase activity"/>
    <property type="evidence" value="ECO:0007669"/>
    <property type="project" value="InterPro"/>
</dbReference>
<dbReference type="InterPro" id="IPR036286">
    <property type="entry name" value="LexA/Signal_pep-like_sf"/>
</dbReference>
<dbReference type="PANTHER" id="PTHR10806">
    <property type="entry name" value="SIGNAL PEPTIDASE COMPLEX CATALYTIC SUBUNIT SEC11"/>
    <property type="match status" value="1"/>
</dbReference>
<evidence type="ECO:0000256" key="1">
    <source>
        <dbReference type="ARBA" id="ARBA00000677"/>
    </source>
</evidence>
<dbReference type="Proteomes" id="UP000184383">
    <property type="component" value="Unassembled WGS sequence"/>
</dbReference>
<comment type="catalytic activity">
    <reaction evidence="1 13">
        <text>Cleavage of hydrophobic, N-terminal signal or leader sequences from secreted and periplasmic proteins.</text>
        <dbReference type="EC" id="3.4.21.89"/>
    </reaction>
</comment>
<feature type="transmembrane region" description="Helical" evidence="13">
    <location>
        <begin position="127"/>
        <end position="145"/>
    </location>
</feature>
<evidence type="ECO:0000256" key="12">
    <source>
        <dbReference type="ARBA" id="ARBA00047037"/>
    </source>
</evidence>
<comment type="subcellular location">
    <subcellularLocation>
        <location evidence="2">Endoplasmic reticulum membrane</location>
        <topology evidence="2">Single-pass type II membrane protein</topology>
    </subcellularLocation>
</comment>
<evidence type="ECO:0000256" key="13">
    <source>
        <dbReference type="RuleBase" id="RU362047"/>
    </source>
</evidence>
<dbReference type="EMBL" id="KV878211">
    <property type="protein sequence ID" value="OJJ36993.1"/>
    <property type="molecule type" value="Genomic_DNA"/>
</dbReference>
<dbReference type="GeneID" id="63743892"/>
<dbReference type="RefSeq" id="XP_040690669.1">
    <property type="nucleotide sequence ID" value="XM_040828044.1"/>
</dbReference>
<reference evidence="15" key="1">
    <citation type="journal article" date="2017" name="Genome Biol.">
        <title>Comparative genomics reveals high biological diversity and specific adaptations in the industrially and medically important fungal genus Aspergillus.</title>
        <authorList>
            <person name="de Vries R.P."/>
            <person name="Riley R."/>
            <person name="Wiebenga A."/>
            <person name="Aguilar-Osorio G."/>
            <person name="Amillis S."/>
            <person name="Uchima C.A."/>
            <person name="Anderluh G."/>
            <person name="Asadollahi M."/>
            <person name="Askin M."/>
            <person name="Barry K."/>
            <person name="Battaglia E."/>
            <person name="Bayram O."/>
            <person name="Benocci T."/>
            <person name="Braus-Stromeyer S.A."/>
            <person name="Caldana C."/>
            <person name="Canovas D."/>
            <person name="Cerqueira G.C."/>
            <person name="Chen F."/>
            <person name="Chen W."/>
            <person name="Choi C."/>
            <person name="Clum A."/>
            <person name="Dos Santos R.A."/>
            <person name="Damasio A.R."/>
            <person name="Diallinas G."/>
            <person name="Emri T."/>
            <person name="Fekete E."/>
            <person name="Flipphi M."/>
            <person name="Freyberg S."/>
            <person name="Gallo A."/>
            <person name="Gournas C."/>
            <person name="Habgood R."/>
            <person name="Hainaut M."/>
            <person name="Harispe M.L."/>
            <person name="Henrissat B."/>
            <person name="Hilden K.S."/>
            <person name="Hope R."/>
            <person name="Hossain A."/>
            <person name="Karabika E."/>
            <person name="Karaffa L."/>
            <person name="Karanyi Z."/>
            <person name="Krasevec N."/>
            <person name="Kuo A."/>
            <person name="Kusch H."/>
            <person name="LaButti K."/>
            <person name="Lagendijk E.L."/>
            <person name="Lapidus A."/>
            <person name="Levasseur A."/>
            <person name="Lindquist E."/>
            <person name="Lipzen A."/>
            <person name="Logrieco A.F."/>
            <person name="MacCabe A."/>
            <person name="Maekelae M.R."/>
            <person name="Malavazi I."/>
            <person name="Melin P."/>
            <person name="Meyer V."/>
            <person name="Mielnichuk N."/>
            <person name="Miskei M."/>
            <person name="Molnar A.P."/>
            <person name="Mule G."/>
            <person name="Ngan C.Y."/>
            <person name="Orejas M."/>
            <person name="Orosz E."/>
            <person name="Ouedraogo J.P."/>
            <person name="Overkamp K.M."/>
            <person name="Park H.-S."/>
            <person name="Perrone G."/>
            <person name="Piumi F."/>
            <person name="Punt P.J."/>
            <person name="Ram A.F."/>
            <person name="Ramon A."/>
            <person name="Rauscher S."/>
            <person name="Record E."/>
            <person name="Riano-Pachon D.M."/>
            <person name="Robert V."/>
            <person name="Roehrig J."/>
            <person name="Ruller R."/>
            <person name="Salamov A."/>
            <person name="Salih N.S."/>
            <person name="Samson R.A."/>
            <person name="Sandor E."/>
            <person name="Sanguinetti M."/>
            <person name="Schuetze T."/>
            <person name="Sepcic K."/>
            <person name="Shelest E."/>
            <person name="Sherlock G."/>
            <person name="Sophianopoulou V."/>
            <person name="Squina F.M."/>
            <person name="Sun H."/>
            <person name="Susca A."/>
            <person name="Todd R.B."/>
            <person name="Tsang A."/>
            <person name="Unkles S.E."/>
            <person name="van de Wiele N."/>
            <person name="van Rossen-Uffink D."/>
            <person name="Oliveira J.V."/>
            <person name="Vesth T.C."/>
            <person name="Visser J."/>
            <person name="Yu J.-H."/>
            <person name="Zhou M."/>
            <person name="Andersen M.R."/>
            <person name="Archer D.B."/>
            <person name="Baker S.E."/>
            <person name="Benoit I."/>
            <person name="Brakhage A.A."/>
            <person name="Braus G.H."/>
            <person name="Fischer R."/>
            <person name="Frisvad J.C."/>
            <person name="Goldman G.H."/>
            <person name="Houbraken J."/>
            <person name="Oakley B."/>
            <person name="Pocsi I."/>
            <person name="Scazzocchio C."/>
            <person name="Seiboth B."/>
            <person name="vanKuyk P.A."/>
            <person name="Wortman J."/>
            <person name="Dyer P.S."/>
            <person name="Grigoriev I.V."/>
        </authorList>
    </citation>
    <scope>NUCLEOTIDE SEQUENCE [LARGE SCALE GENOMIC DNA]</scope>
    <source>
        <strain evidence="15">DTO 134E9</strain>
    </source>
</reference>
<dbReference type="AlphaFoldDB" id="A0A1L9RQ51"/>
<dbReference type="NCBIfam" id="TIGR02228">
    <property type="entry name" value="sigpep_I_arch"/>
    <property type="match status" value="1"/>
</dbReference>
<dbReference type="EC" id="3.4.21.89" evidence="4 13"/>
<dbReference type="InterPro" id="IPR001733">
    <property type="entry name" value="Peptidase_S26B"/>
</dbReference>
<protein>
    <recommendedName>
        <fullName evidence="5 13">Signal peptidase complex catalytic subunit SEC11</fullName>
        <ecNumber evidence="4 13">3.4.21.89</ecNumber>
    </recommendedName>
</protein>
<comment type="function">
    <text evidence="11">Catalytic component of the signal peptidase complex (SPC) which catalyzes the cleavage of N-terminal signal sequences from nascent proteins as they are translocated into the lumen of the endoplasmic reticulum. Specifically cleaves N-terminal signal peptides that contain a hydrophobic alpha-helix (h-region) shorter than 18-20 amino acids.</text>
</comment>
<evidence type="ECO:0000256" key="8">
    <source>
        <dbReference type="ARBA" id="ARBA00022968"/>
    </source>
</evidence>
<dbReference type="GO" id="GO:0006465">
    <property type="term" value="P:signal peptide processing"/>
    <property type="evidence" value="ECO:0007669"/>
    <property type="project" value="UniProtKB-UniRule"/>
</dbReference>
<comment type="similarity">
    <text evidence="3 13">Belongs to the peptidase S26B family.</text>
</comment>
<evidence type="ECO:0000256" key="9">
    <source>
        <dbReference type="ARBA" id="ARBA00022989"/>
    </source>
</evidence>
<evidence type="ECO:0000313" key="14">
    <source>
        <dbReference type="EMBL" id="OJJ36993.1"/>
    </source>
</evidence>
<dbReference type="SUPFAM" id="SSF51306">
    <property type="entry name" value="LexA/Signal peptidase"/>
    <property type="match status" value="1"/>
</dbReference>
<keyword evidence="13" id="KW-0378">Hydrolase</keyword>
<evidence type="ECO:0000256" key="4">
    <source>
        <dbReference type="ARBA" id="ARBA00013208"/>
    </source>
</evidence>
<evidence type="ECO:0000256" key="10">
    <source>
        <dbReference type="ARBA" id="ARBA00023136"/>
    </source>
</evidence>
<keyword evidence="13" id="KW-0645">Protease</keyword>
<evidence type="ECO:0000256" key="3">
    <source>
        <dbReference type="ARBA" id="ARBA00011035"/>
    </source>
</evidence>
<organism evidence="14 15">
    <name type="scientific">Aspergillus wentii DTO 134E9</name>
    <dbReference type="NCBI Taxonomy" id="1073089"/>
    <lineage>
        <taxon>Eukaryota</taxon>
        <taxon>Fungi</taxon>
        <taxon>Dikarya</taxon>
        <taxon>Ascomycota</taxon>
        <taxon>Pezizomycotina</taxon>
        <taxon>Eurotiomycetes</taxon>
        <taxon>Eurotiomycetidae</taxon>
        <taxon>Eurotiales</taxon>
        <taxon>Aspergillaceae</taxon>
        <taxon>Aspergillus</taxon>
        <taxon>Aspergillus subgen. Cremei</taxon>
    </lineage>
</organism>
<keyword evidence="9 13" id="KW-1133">Transmembrane helix</keyword>
<dbReference type="InterPro" id="IPR019533">
    <property type="entry name" value="Peptidase_S26"/>
</dbReference>
<dbReference type="OrthoDB" id="10257561at2759"/>
<feature type="transmembrane region" description="Helical" evidence="13">
    <location>
        <begin position="12"/>
        <end position="32"/>
    </location>
</feature>
<evidence type="ECO:0000256" key="11">
    <source>
        <dbReference type="ARBA" id="ARBA00045533"/>
    </source>
</evidence>
<evidence type="ECO:0000256" key="6">
    <source>
        <dbReference type="ARBA" id="ARBA00022692"/>
    </source>
</evidence>
<dbReference type="PRINTS" id="PR00728">
    <property type="entry name" value="SIGNALPTASE"/>
</dbReference>
<dbReference type="CDD" id="cd06530">
    <property type="entry name" value="S26_SPase_I"/>
    <property type="match status" value="1"/>
</dbReference>
<keyword evidence="8 13" id="KW-0735">Signal-anchor</keyword>
<dbReference type="VEuPathDB" id="FungiDB:ASPWEDRAFT_108990"/>
<proteinExistence type="inferred from homology"/>
<evidence type="ECO:0000313" key="15">
    <source>
        <dbReference type="Proteomes" id="UP000184383"/>
    </source>
</evidence>
<evidence type="ECO:0000256" key="5">
    <source>
        <dbReference type="ARBA" id="ARBA00019685"/>
    </source>
</evidence>
<sequence>MHLQCRSLLNNTLVFCQIISVCFMTWKALTLWTNTPYPAMVVITESMAPAFRPGDILFMSNHDGNVAIGDLPVCWPSGRSYPMVHRVVRVFFANMCRQFILTKGDNNLVDDTMLYPDGQEYLHRNEIIGFVRGYVPFLGWFFIILQNPSRLRDIAMLF</sequence>
<comment type="subunit">
    <text evidence="12">Component of the signal peptidase complex (SPC) composed of a catalytic subunit SEC11 and three accessory subunits SPC1, SPC2 and SPC3. The complex induces a local thinning of the ER membrane which is used to measure the length of the signal peptide (SP) h-region of protein substrates. This ensures the selectivity of the complex towards h-regions shorter than 18-20 amino acids. SPC associates with the translocon complex.</text>
</comment>
<keyword evidence="7 13" id="KW-0256">Endoplasmic reticulum</keyword>